<sequence>MADEGFDEEWDADFVDQLVQAEEQALSIATQKSLPPPPLPPPPLQQSYPAVSYVSYSPPRDLSQRVPEVPKGFNQLFDVDVFSAAAARSSLPAGGSHNAKEEELDSLKRELDRISEERNRL</sequence>
<dbReference type="ExpressionAtlas" id="M1AJF9">
    <property type="expression patterns" value="baseline"/>
</dbReference>
<dbReference type="HOGENOM" id="CLU_2042225_0_0_1"/>
<evidence type="ECO:0000256" key="1">
    <source>
        <dbReference type="SAM" id="MobiDB-lite"/>
    </source>
</evidence>
<reference evidence="3" key="1">
    <citation type="journal article" date="2011" name="Nature">
        <title>Genome sequence and analysis of the tuber crop potato.</title>
        <authorList>
            <consortium name="The Potato Genome Sequencing Consortium"/>
        </authorList>
    </citation>
    <scope>NUCLEOTIDE SEQUENCE [LARGE SCALE GENOMIC DNA]</scope>
    <source>
        <strain evidence="3">cv. DM1-3 516 R44</strain>
    </source>
</reference>
<dbReference type="EnsemblPlants" id="PGSC0003DMT400024094">
    <property type="protein sequence ID" value="PGSC0003DMT400024094"/>
    <property type="gene ID" value="PGSC0003DMG402009319"/>
</dbReference>
<dbReference type="Proteomes" id="UP000011115">
    <property type="component" value="Unassembled WGS sequence"/>
</dbReference>
<dbReference type="AlphaFoldDB" id="M1AJF9"/>
<evidence type="ECO:0000313" key="2">
    <source>
        <dbReference type="EnsemblPlants" id="PGSC0003DMT400024094"/>
    </source>
</evidence>
<keyword evidence="3" id="KW-1185">Reference proteome</keyword>
<reference evidence="2" key="2">
    <citation type="submission" date="2015-06" db="UniProtKB">
        <authorList>
            <consortium name="EnsemblPlants"/>
        </authorList>
    </citation>
    <scope>IDENTIFICATION</scope>
    <source>
        <strain evidence="2">DM1-3 516 R44</strain>
    </source>
</reference>
<dbReference type="Gramene" id="PGSC0003DMT400024094">
    <property type="protein sequence ID" value="PGSC0003DMT400024094"/>
    <property type="gene ID" value="PGSC0003DMG402009319"/>
</dbReference>
<feature type="region of interest" description="Disordered" evidence="1">
    <location>
        <begin position="89"/>
        <end position="121"/>
    </location>
</feature>
<accession>M1AJF9</accession>
<dbReference type="PANTHER" id="PTHR35761">
    <property type="entry name" value="ATR INTERACTING PROTEIN"/>
    <property type="match status" value="1"/>
</dbReference>
<evidence type="ECO:0000313" key="3">
    <source>
        <dbReference type="Proteomes" id="UP000011115"/>
    </source>
</evidence>
<protein>
    <submittedName>
        <fullName evidence="2">ATR interacting protein</fullName>
    </submittedName>
</protein>
<dbReference type="InterPro" id="IPR044952">
    <property type="entry name" value="SUV2"/>
</dbReference>
<dbReference type="GO" id="GO:0006974">
    <property type="term" value="P:DNA damage response"/>
    <property type="evidence" value="ECO:0007669"/>
    <property type="project" value="InterPro"/>
</dbReference>
<feature type="compositionally biased region" description="Basic and acidic residues" evidence="1">
    <location>
        <begin position="98"/>
        <end position="121"/>
    </location>
</feature>
<dbReference type="PANTHER" id="PTHR35761:SF1">
    <property type="entry name" value="PROTEIN SENSITIVE TO UV 2"/>
    <property type="match status" value="1"/>
</dbReference>
<proteinExistence type="predicted"/>
<name>M1AJF9_SOLTU</name>
<feature type="compositionally biased region" description="Pro residues" evidence="1">
    <location>
        <begin position="34"/>
        <end position="44"/>
    </location>
</feature>
<feature type="region of interest" description="Disordered" evidence="1">
    <location>
        <begin position="26"/>
        <end position="47"/>
    </location>
</feature>
<organism evidence="2 3">
    <name type="scientific">Solanum tuberosum</name>
    <name type="common">Potato</name>
    <dbReference type="NCBI Taxonomy" id="4113"/>
    <lineage>
        <taxon>Eukaryota</taxon>
        <taxon>Viridiplantae</taxon>
        <taxon>Streptophyta</taxon>
        <taxon>Embryophyta</taxon>
        <taxon>Tracheophyta</taxon>
        <taxon>Spermatophyta</taxon>
        <taxon>Magnoliopsida</taxon>
        <taxon>eudicotyledons</taxon>
        <taxon>Gunneridae</taxon>
        <taxon>Pentapetalae</taxon>
        <taxon>asterids</taxon>
        <taxon>lamiids</taxon>
        <taxon>Solanales</taxon>
        <taxon>Solanaceae</taxon>
        <taxon>Solanoideae</taxon>
        <taxon>Solaneae</taxon>
        <taxon>Solanum</taxon>
    </lineage>
</organism>